<keyword evidence="2" id="KW-1185">Reference proteome</keyword>
<accession>A0AA41X1U1</accession>
<dbReference type="RefSeq" id="WP_254756966.1">
    <property type="nucleotide sequence ID" value="NZ_JANCLT010000001.1"/>
</dbReference>
<evidence type="ECO:0000313" key="1">
    <source>
        <dbReference type="EMBL" id="MCP8967386.1"/>
    </source>
</evidence>
<gene>
    <name evidence="1" type="ORF">NK662_02385</name>
</gene>
<dbReference type="AlphaFoldDB" id="A0AA41X1U1"/>
<dbReference type="EMBL" id="JANCLT010000001">
    <property type="protein sequence ID" value="MCP8967386.1"/>
    <property type="molecule type" value="Genomic_DNA"/>
</dbReference>
<proteinExistence type="predicted"/>
<sequence>MNEEEKQILEAKKLFVWGKSVQSCKKECEYVQNSLWTAAGLLCLKTPEIPAVAGFCTDFLFPMFQIREMISLMNKRIDKKYKEIDP</sequence>
<organism evidence="1 2">
    <name type="scientific">Ectobacillus ponti</name>
    <dbReference type="NCBI Taxonomy" id="2961894"/>
    <lineage>
        <taxon>Bacteria</taxon>
        <taxon>Bacillati</taxon>
        <taxon>Bacillota</taxon>
        <taxon>Bacilli</taxon>
        <taxon>Bacillales</taxon>
        <taxon>Bacillaceae</taxon>
        <taxon>Ectobacillus</taxon>
    </lineage>
</organism>
<name>A0AA41X1U1_9BACI</name>
<protein>
    <submittedName>
        <fullName evidence="1">Uncharacterized protein</fullName>
    </submittedName>
</protein>
<evidence type="ECO:0000313" key="2">
    <source>
        <dbReference type="Proteomes" id="UP001156102"/>
    </source>
</evidence>
<reference evidence="1" key="1">
    <citation type="submission" date="2022-07" db="EMBL/GenBank/DDBJ databases">
        <authorList>
            <person name="Li W.-J."/>
            <person name="Deng Q.-Q."/>
        </authorList>
    </citation>
    <scope>NUCLEOTIDE SEQUENCE</scope>
    <source>
        <strain evidence="1">SYSU M60031</strain>
    </source>
</reference>
<comment type="caution">
    <text evidence="1">The sequence shown here is derived from an EMBL/GenBank/DDBJ whole genome shotgun (WGS) entry which is preliminary data.</text>
</comment>
<dbReference type="Proteomes" id="UP001156102">
    <property type="component" value="Unassembled WGS sequence"/>
</dbReference>